<gene>
    <name evidence="2" type="ORF">T229_11105</name>
</gene>
<accession>W2CC26</accession>
<dbReference type="InterPro" id="IPR052930">
    <property type="entry name" value="TA_antitoxin_MntA"/>
</dbReference>
<dbReference type="Gene3D" id="3.30.460.10">
    <property type="entry name" value="Beta Polymerase, domain 2"/>
    <property type="match status" value="1"/>
</dbReference>
<dbReference type="GO" id="GO:0016779">
    <property type="term" value="F:nucleotidyltransferase activity"/>
    <property type="evidence" value="ECO:0007669"/>
    <property type="project" value="InterPro"/>
</dbReference>
<feature type="domain" description="Polymerase nucleotidyl transferase" evidence="1">
    <location>
        <begin position="11"/>
        <end position="95"/>
    </location>
</feature>
<dbReference type="Proteomes" id="UP000018872">
    <property type="component" value="Unassembled WGS sequence"/>
</dbReference>
<evidence type="ECO:0000313" key="2">
    <source>
        <dbReference type="EMBL" id="ETK04032.1"/>
    </source>
</evidence>
<dbReference type="SUPFAM" id="SSF81301">
    <property type="entry name" value="Nucleotidyltransferase"/>
    <property type="match status" value="1"/>
</dbReference>
<comment type="caution">
    <text evidence="2">The sequence shown here is derived from an EMBL/GenBank/DDBJ whole genome shotgun (WGS) entry which is preliminary data.</text>
</comment>
<proteinExistence type="predicted"/>
<dbReference type="PANTHER" id="PTHR43852:SF2">
    <property type="entry name" value="PROTEIN ADENYLYLTRANSFERASE MNTA"/>
    <property type="match status" value="1"/>
</dbReference>
<evidence type="ECO:0000313" key="3">
    <source>
        <dbReference type="Proteomes" id="UP000018872"/>
    </source>
</evidence>
<keyword evidence="2" id="KW-0808">Transferase</keyword>
<dbReference type="PATRIC" id="fig|1410950.3.peg.1635"/>
<evidence type="ECO:0000259" key="1">
    <source>
        <dbReference type="Pfam" id="PF01909"/>
    </source>
</evidence>
<dbReference type="InterPro" id="IPR002934">
    <property type="entry name" value="Polymerase_NTP_transf_dom"/>
</dbReference>
<dbReference type="AlphaFoldDB" id="W2CC26"/>
<dbReference type="Pfam" id="PF01909">
    <property type="entry name" value="NTP_transf_2"/>
    <property type="match status" value="1"/>
</dbReference>
<dbReference type="CDD" id="cd05403">
    <property type="entry name" value="NT_KNTase_like"/>
    <property type="match status" value="1"/>
</dbReference>
<dbReference type="EMBL" id="AYYC01000708">
    <property type="protein sequence ID" value="ETK04032.1"/>
    <property type="molecule type" value="Genomic_DNA"/>
</dbReference>
<dbReference type="InterPro" id="IPR043519">
    <property type="entry name" value="NT_sf"/>
</dbReference>
<protein>
    <submittedName>
        <fullName evidence="2">Nucleotidyltransferase</fullName>
    </submittedName>
</protein>
<sequence>MNTVDQAMADKLSAFFRTQPTVDKAWLFGSCARGEATPESDVDVLVRFQGNARVTLFSYASMQHKMEQLLNKRVDLVEDGRLKDFARASAEADKVLIYERKD</sequence>
<name>W2CC26_9BACT</name>
<reference evidence="2 3" key="1">
    <citation type="submission" date="2013-11" db="EMBL/GenBank/DDBJ databases">
        <title>Single cell genomics of uncultured Tannerella BU063 (oral taxon 286).</title>
        <authorList>
            <person name="Beall C.J."/>
            <person name="Campbell A.G."/>
            <person name="Griffen A.L."/>
            <person name="Podar M."/>
            <person name="Leys E.J."/>
        </authorList>
    </citation>
    <scope>NUCLEOTIDE SEQUENCE [LARGE SCALE GENOMIC DNA]</scope>
    <source>
        <strain evidence="2">Cell 5</strain>
    </source>
</reference>
<organism evidence="2 3">
    <name type="scientific">Tannerella sp. oral taxon BU063 isolate Cell 5</name>
    <dbReference type="NCBI Taxonomy" id="1410950"/>
    <lineage>
        <taxon>Bacteria</taxon>
        <taxon>Pseudomonadati</taxon>
        <taxon>Bacteroidota</taxon>
        <taxon>Bacteroidia</taxon>
        <taxon>Bacteroidales</taxon>
        <taxon>Tannerellaceae</taxon>
        <taxon>Tannerella</taxon>
    </lineage>
</organism>
<dbReference type="PANTHER" id="PTHR43852">
    <property type="entry name" value="NUCLEOTIDYLTRANSFERASE"/>
    <property type="match status" value="1"/>
</dbReference>